<dbReference type="Proteomes" id="UP000824135">
    <property type="component" value="Unassembled WGS sequence"/>
</dbReference>
<dbReference type="Pfam" id="PF11667">
    <property type="entry name" value="DUF3267"/>
    <property type="match status" value="1"/>
</dbReference>
<evidence type="ECO:0000313" key="4">
    <source>
        <dbReference type="Proteomes" id="UP000824135"/>
    </source>
</evidence>
<feature type="region of interest" description="Disordered" evidence="1">
    <location>
        <begin position="1"/>
        <end position="21"/>
    </location>
</feature>
<dbReference type="AlphaFoldDB" id="A0A9D1Z8I2"/>
<evidence type="ECO:0000256" key="1">
    <source>
        <dbReference type="SAM" id="MobiDB-lite"/>
    </source>
</evidence>
<reference evidence="3" key="2">
    <citation type="submission" date="2021-04" db="EMBL/GenBank/DDBJ databases">
        <authorList>
            <person name="Gilroy R."/>
        </authorList>
    </citation>
    <scope>NUCLEOTIDE SEQUENCE</scope>
    <source>
        <strain evidence="3">CHK199-9574</strain>
    </source>
</reference>
<feature type="transmembrane region" description="Helical" evidence="2">
    <location>
        <begin position="142"/>
        <end position="163"/>
    </location>
</feature>
<dbReference type="InterPro" id="IPR021683">
    <property type="entry name" value="DUF3267"/>
</dbReference>
<keyword evidence="2" id="KW-1133">Transmembrane helix</keyword>
<name>A0A9D1Z8I2_9FIRM</name>
<evidence type="ECO:0000256" key="2">
    <source>
        <dbReference type="SAM" id="Phobius"/>
    </source>
</evidence>
<accession>A0A9D1Z8I2</accession>
<feature type="transmembrane region" description="Helical" evidence="2">
    <location>
        <begin position="91"/>
        <end position="113"/>
    </location>
</feature>
<proteinExistence type="predicted"/>
<comment type="caution">
    <text evidence="3">The sequence shown here is derived from an EMBL/GenBank/DDBJ whole genome shotgun (WGS) entry which is preliminary data.</text>
</comment>
<keyword evidence="2" id="KW-0472">Membrane</keyword>
<dbReference type="EMBL" id="DXCO01000039">
    <property type="protein sequence ID" value="HIY78656.1"/>
    <property type="molecule type" value="Genomic_DNA"/>
</dbReference>
<feature type="transmembrane region" description="Helical" evidence="2">
    <location>
        <begin position="60"/>
        <end position="79"/>
    </location>
</feature>
<organism evidence="3 4">
    <name type="scientific">Candidatus Borkfalkia excrementavium</name>
    <dbReference type="NCBI Taxonomy" id="2838505"/>
    <lineage>
        <taxon>Bacteria</taxon>
        <taxon>Bacillati</taxon>
        <taxon>Bacillota</taxon>
        <taxon>Clostridia</taxon>
        <taxon>Christensenellales</taxon>
        <taxon>Christensenellaceae</taxon>
        <taxon>Candidatus Borkfalkia</taxon>
    </lineage>
</organism>
<feature type="transmembrane region" description="Helical" evidence="2">
    <location>
        <begin position="169"/>
        <end position="188"/>
    </location>
</feature>
<protein>
    <submittedName>
        <fullName evidence="3">DUF3267 domain-containing protein</fullName>
    </submittedName>
</protein>
<gene>
    <name evidence="3" type="ORF">H9728_06390</name>
</gene>
<keyword evidence="2" id="KW-0812">Transmembrane</keyword>
<reference evidence="3" key="1">
    <citation type="journal article" date="2021" name="PeerJ">
        <title>Extensive microbial diversity within the chicken gut microbiome revealed by metagenomics and culture.</title>
        <authorList>
            <person name="Gilroy R."/>
            <person name="Ravi A."/>
            <person name="Getino M."/>
            <person name="Pursley I."/>
            <person name="Horton D.L."/>
            <person name="Alikhan N.F."/>
            <person name="Baker D."/>
            <person name="Gharbi K."/>
            <person name="Hall N."/>
            <person name="Watson M."/>
            <person name="Adriaenssens E.M."/>
            <person name="Foster-Nyarko E."/>
            <person name="Jarju S."/>
            <person name="Secka A."/>
            <person name="Antonio M."/>
            <person name="Oren A."/>
            <person name="Chaudhuri R.R."/>
            <person name="La Ragione R."/>
            <person name="Hildebrand F."/>
            <person name="Pallen M.J."/>
        </authorList>
    </citation>
    <scope>NUCLEOTIDE SEQUENCE</scope>
    <source>
        <strain evidence="3">CHK199-9574</strain>
    </source>
</reference>
<evidence type="ECO:0000313" key="3">
    <source>
        <dbReference type="EMBL" id="HIY78656.1"/>
    </source>
</evidence>
<sequence length="215" mass="23802">MSPENGKKRAARGSTRAEKRERRAAQSLARFERAAEIFRLRGFSEKDCTVGLKNVTLRSLAAVLPLLALFVCLFVFLPARHFLTLPGAAAFFPSCILSVPVHEALHALVWACVSRFRGGISFGREGGFFYCACSRPLPRRKYLAGTLAPFLLLALAPAVVSFFTGRIMLFAFSVFNLISASADWYVFLRALSVRGVYLDHPTRCGFHAFTSNCNN</sequence>